<dbReference type="Proteomes" id="UP000191154">
    <property type="component" value="Unassembled WGS sequence"/>
</dbReference>
<reference evidence="2 3" key="1">
    <citation type="submission" date="2016-05" db="EMBL/GenBank/DDBJ databases">
        <title>Microbial solvent formation.</title>
        <authorList>
            <person name="Poehlein A."/>
            <person name="Montoya Solano J.D."/>
            <person name="Flitsch S."/>
            <person name="Krabben P."/>
            <person name="Duerre P."/>
            <person name="Daniel R."/>
        </authorList>
    </citation>
    <scope>NUCLEOTIDE SEQUENCE [LARGE SCALE GENOMIC DNA]</scope>
    <source>
        <strain evidence="2 3">L1-8</strain>
    </source>
</reference>
<feature type="transmembrane region" description="Helical" evidence="1">
    <location>
        <begin position="102"/>
        <end position="121"/>
    </location>
</feature>
<keyword evidence="1" id="KW-0812">Transmembrane</keyword>
<keyword evidence="1" id="KW-1133">Transmembrane helix</keyword>
<gene>
    <name evidence="2" type="ORF">CLOSAC_00630</name>
</gene>
<keyword evidence="1" id="KW-0472">Membrane</keyword>
<evidence type="ECO:0000256" key="1">
    <source>
        <dbReference type="SAM" id="Phobius"/>
    </source>
</evidence>
<feature type="transmembrane region" description="Helical" evidence="1">
    <location>
        <begin position="32"/>
        <end position="54"/>
    </location>
</feature>
<evidence type="ECO:0000313" key="3">
    <source>
        <dbReference type="Proteomes" id="UP000191154"/>
    </source>
</evidence>
<evidence type="ECO:0000313" key="2">
    <source>
        <dbReference type="EMBL" id="OOM15792.1"/>
    </source>
</evidence>
<protein>
    <recommendedName>
        <fullName evidence="4">DUF3592 domain-containing protein</fullName>
    </recommendedName>
</protein>
<evidence type="ECO:0008006" key="4">
    <source>
        <dbReference type="Google" id="ProtNLM"/>
    </source>
</evidence>
<name>A0A1S8NHH2_CLOSA</name>
<proteinExistence type="predicted"/>
<dbReference type="AlphaFoldDB" id="A0A1S8NHH2"/>
<dbReference type="EMBL" id="LZYZ01000001">
    <property type="protein sequence ID" value="OOM15792.1"/>
    <property type="molecule type" value="Genomic_DNA"/>
</dbReference>
<sequence length="195" mass="22416">MKKIVKTIIILFILWIIILFICISAKNIWEAGIAGAITPLLGALIFSLPSYLCWESMHNIKNKNINAFRSAYERNNRINGYKKDNGNETIDNITIKYKFPRIVAGILLSFVCVELLLVFFIESSAIITNKFKTTTGIVQDVQYHIHTLKGRQYVTCKVNGIEFDKPFDWHNGDDVEVTYLPVSKEIVKYYKKSET</sequence>
<organism evidence="2 3">
    <name type="scientific">Clostridium saccharobutylicum</name>
    <dbReference type="NCBI Taxonomy" id="169679"/>
    <lineage>
        <taxon>Bacteria</taxon>
        <taxon>Bacillati</taxon>
        <taxon>Bacillota</taxon>
        <taxon>Clostridia</taxon>
        <taxon>Eubacteriales</taxon>
        <taxon>Clostridiaceae</taxon>
        <taxon>Clostridium</taxon>
    </lineage>
</organism>
<dbReference type="RefSeq" id="WP_077863581.1">
    <property type="nucleotide sequence ID" value="NZ_LZYZ01000001.1"/>
</dbReference>
<accession>A0A1S8NHH2</accession>
<feature type="transmembrane region" description="Helical" evidence="1">
    <location>
        <begin position="7"/>
        <end position="26"/>
    </location>
</feature>
<comment type="caution">
    <text evidence="2">The sequence shown here is derived from an EMBL/GenBank/DDBJ whole genome shotgun (WGS) entry which is preliminary data.</text>
</comment>